<proteinExistence type="predicted"/>
<evidence type="ECO:0000256" key="1">
    <source>
        <dbReference type="SAM" id="SignalP"/>
    </source>
</evidence>
<dbReference type="Gene3D" id="2.40.160.10">
    <property type="entry name" value="Porin"/>
    <property type="match status" value="1"/>
</dbReference>
<dbReference type="AlphaFoldDB" id="A0AAW9QF55"/>
<feature type="signal peptide" evidence="1">
    <location>
        <begin position="1"/>
        <end position="22"/>
    </location>
</feature>
<dbReference type="RefSeq" id="WP_332289867.1">
    <property type="nucleotide sequence ID" value="NZ_JAZIBG010000028.1"/>
</dbReference>
<keyword evidence="1" id="KW-0732">Signal</keyword>
<dbReference type="EMBL" id="JAZIBG010000028">
    <property type="protein sequence ID" value="MEF7614808.1"/>
    <property type="molecule type" value="Genomic_DNA"/>
</dbReference>
<dbReference type="Proteomes" id="UP001336250">
    <property type="component" value="Unassembled WGS sequence"/>
</dbReference>
<evidence type="ECO:0000313" key="4">
    <source>
        <dbReference type="Proteomes" id="UP001336250"/>
    </source>
</evidence>
<gene>
    <name evidence="3" type="ORF">V4F39_12870</name>
</gene>
<dbReference type="InterPro" id="IPR023614">
    <property type="entry name" value="Porin_dom_sf"/>
</dbReference>
<dbReference type="GO" id="GO:0016020">
    <property type="term" value="C:membrane"/>
    <property type="evidence" value="ECO:0007669"/>
    <property type="project" value="InterPro"/>
</dbReference>
<keyword evidence="4" id="KW-1185">Reference proteome</keyword>
<comment type="caution">
    <text evidence="3">The sequence shown here is derived from an EMBL/GenBank/DDBJ whole genome shotgun (WGS) entry which is preliminary data.</text>
</comment>
<dbReference type="SUPFAM" id="SSF56935">
    <property type="entry name" value="Porins"/>
    <property type="match status" value="1"/>
</dbReference>
<accession>A0AAW9QF55</accession>
<name>A0AAW9QF55_9BURK</name>
<evidence type="ECO:0000313" key="3">
    <source>
        <dbReference type="EMBL" id="MEF7614808.1"/>
    </source>
</evidence>
<feature type="chain" id="PRO_5043790899" evidence="1">
    <location>
        <begin position="23"/>
        <end position="360"/>
    </location>
</feature>
<feature type="domain" description="Porin" evidence="2">
    <location>
        <begin position="14"/>
        <end position="331"/>
    </location>
</feature>
<protein>
    <submittedName>
        <fullName evidence="3">Porin</fullName>
    </submittedName>
</protein>
<sequence length="360" mass="38929">MKPHAIAAAILPLALGAPTAFAGIQLGEHVTLSGFGTLGAVVTDNDEAQFRTESRQPRGADDSVDFGVDSKLGVQANVKFNETFSAVGQILTSRRMSDRPVVEWLYGQAQLPAGFSVKLGRMVLPTFMISDSRAVGYASHWLRAPQEVYGSYPPSYFDGGQLQYRNAFGPVNATLQLSIGRTETDIHVGGVKAPLEMSKLRSLNLLLESGNWLVRLGHTVAPDAELKGLGIPPTDDQFSGLGLQYDNGTALVMAEYAVRRQGGGKPFESDGWYLSGGWRFGAWMPYATVSRFTPKGVMYGTRQKDSTDAVGVRWDAMKNVAIKAQVQRVDSAAAFVKATPGFLAKRPEVNVYGIAVDFVF</sequence>
<evidence type="ECO:0000259" key="2">
    <source>
        <dbReference type="Pfam" id="PF13609"/>
    </source>
</evidence>
<reference evidence="3 4" key="1">
    <citation type="submission" date="2024-02" db="EMBL/GenBank/DDBJ databases">
        <title>Genome sequence of Aquincola sp. MAHUQ-54.</title>
        <authorList>
            <person name="Huq M.A."/>
        </authorList>
    </citation>
    <scope>NUCLEOTIDE SEQUENCE [LARGE SCALE GENOMIC DNA]</scope>
    <source>
        <strain evidence="3 4">MAHUQ-54</strain>
    </source>
</reference>
<dbReference type="GO" id="GO:0015288">
    <property type="term" value="F:porin activity"/>
    <property type="evidence" value="ECO:0007669"/>
    <property type="project" value="InterPro"/>
</dbReference>
<dbReference type="InterPro" id="IPR033900">
    <property type="entry name" value="Gram_neg_porin_domain"/>
</dbReference>
<dbReference type="Pfam" id="PF13609">
    <property type="entry name" value="Porin_4"/>
    <property type="match status" value="1"/>
</dbReference>
<organism evidence="3 4">
    <name type="scientific">Aquincola agrisoli</name>
    <dbReference type="NCBI Taxonomy" id="3119538"/>
    <lineage>
        <taxon>Bacteria</taxon>
        <taxon>Pseudomonadati</taxon>
        <taxon>Pseudomonadota</taxon>
        <taxon>Betaproteobacteria</taxon>
        <taxon>Burkholderiales</taxon>
        <taxon>Sphaerotilaceae</taxon>
        <taxon>Aquincola</taxon>
    </lineage>
</organism>